<keyword evidence="4" id="KW-1134">Transmembrane beta strand</keyword>
<evidence type="ECO:0000256" key="7">
    <source>
        <dbReference type="ARBA" id="ARBA00023237"/>
    </source>
</evidence>
<keyword evidence="10" id="KW-1185">Reference proteome</keyword>
<dbReference type="RefSeq" id="WP_129062530.1">
    <property type="nucleotide sequence ID" value="NZ_NXIE01000006.1"/>
</dbReference>
<dbReference type="PANTHER" id="PTHR30026:SF20">
    <property type="entry name" value="OUTER MEMBRANE PROTEIN TOLC"/>
    <property type="match status" value="1"/>
</dbReference>
<accession>A0A4Q1ASR6</accession>
<evidence type="ECO:0000313" key="10">
    <source>
        <dbReference type="Proteomes" id="UP000289718"/>
    </source>
</evidence>
<dbReference type="InterPro" id="IPR051906">
    <property type="entry name" value="TolC-like"/>
</dbReference>
<dbReference type="OrthoDB" id="5342443at2"/>
<keyword evidence="7" id="KW-0998">Cell outer membrane</keyword>
<feature type="coiled-coil region" evidence="8">
    <location>
        <begin position="456"/>
        <end position="483"/>
    </location>
</feature>
<dbReference type="EMBL" id="NXIE01000006">
    <property type="protein sequence ID" value="RXK11661.1"/>
    <property type="molecule type" value="Genomic_DNA"/>
</dbReference>
<dbReference type="GO" id="GO:0009279">
    <property type="term" value="C:cell outer membrane"/>
    <property type="evidence" value="ECO:0007669"/>
    <property type="project" value="UniProtKB-SubCell"/>
</dbReference>
<evidence type="ECO:0000256" key="1">
    <source>
        <dbReference type="ARBA" id="ARBA00004442"/>
    </source>
</evidence>
<evidence type="ECO:0008006" key="11">
    <source>
        <dbReference type="Google" id="ProtNLM"/>
    </source>
</evidence>
<dbReference type="Pfam" id="PF02321">
    <property type="entry name" value="OEP"/>
    <property type="match status" value="1"/>
</dbReference>
<dbReference type="PANTHER" id="PTHR30026">
    <property type="entry name" value="OUTER MEMBRANE PROTEIN TOLC"/>
    <property type="match status" value="1"/>
</dbReference>
<keyword evidence="6" id="KW-0472">Membrane</keyword>
<evidence type="ECO:0000256" key="4">
    <source>
        <dbReference type="ARBA" id="ARBA00022452"/>
    </source>
</evidence>
<comment type="caution">
    <text evidence="9">The sequence shown here is derived from an EMBL/GenBank/DDBJ whole genome shotgun (WGS) entry which is preliminary data.</text>
</comment>
<dbReference type="Gene3D" id="1.20.1600.10">
    <property type="entry name" value="Outer membrane efflux proteins (OEP)"/>
    <property type="match status" value="1"/>
</dbReference>
<evidence type="ECO:0000256" key="3">
    <source>
        <dbReference type="ARBA" id="ARBA00022448"/>
    </source>
</evidence>
<evidence type="ECO:0000256" key="6">
    <source>
        <dbReference type="ARBA" id="ARBA00023136"/>
    </source>
</evidence>
<evidence type="ECO:0000256" key="5">
    <source>
        <dbReference type="ARBA" id="ARBA00022692"/>
    </source>
</evidence>
<keyword evidence="8" id="KW-0175">Coiled coil</keyword>
<gene>
    <name evidence="9" type="ORF">CP965_12885</name>
</gene>
<dbReference type="SUPFAM" id="SSF56954">
    <property type="entry name" value="Outer membrane efflux proteins (OEP)"/>
    <property type="match status" value="1"/>
</dbReference>
<sequence length="584" mass="68670">MKYKIVVFLCVFLFEFMWAKEYKINLVLDENSFFLFDSIKADTKTLFDIDDNINYKLQRCSDSCEKIKVKGVYLLNKDIKEKEQKESYFITFNHISNAIDKKRVSRAVALAIFEYLKENNKTASKYIKNSIKEIILKEKRINTIFDLDDIYKKVVSNNFEFRKNNNETILSSLDINEAKTLYKPQLEVFSNVIQIDSDRAKYSNGQYSEGTVEIGAKLSQVVFSNKVLENIKIKKLLDKSNISNIKSKNDEIIYKTIVTYLNVLKAQKYKEIIKIKQNFITQNLNFAKQRFEVGVKDKTDVYRWESELANVNIQLANAVKDLNSLKIELANISLIQKEYKLKDYDFEAKRFKLLNTYAKKVVENEKVQKLFLEEIILTHPNLIQINKLIEAKEQEKSMNEKSRYLPNIALEAQGKKIVERYGEAKDYARYWDDKEYQAVLNFSFPFYEGGKKSVQIQKNQIELINLKLEYENAKNLIRKNIKQNSDSLNKSYEKIFYAKDSQNYSKKNYQSILDRYKVGKENIITLLDAQNSYFISKINKTISEIDYLEDLSSIYFFSGNIQVLVNSEEKRSLEEKLLKVINEN</sequence>
<keyword evidence="5" id="KW-0812">Transmembrane</keyword>
<dbReference type="AlphaFoldDB" id="A0A4Q1ASR6"/>
<keyword evidence="3" id="KW-0813">Transport</keyword>
<dbReference type="GO" id="GO:1990281">
    <property type="term" value="C:efflux pump complex"/>
    <property type="evidence" value="ECO:0007669"/>
    <property type="project" value="TreeGrafter"/>
</dbReference>
<dbReference type="Proteomes" id="UP000289718">
    <property type="component" value="Unassembled WGS sequence"/>
</dbReference>
<evidence type="ECO:0000256" key="2">
    <source>
        <dbReference type="ARBA" id="ARBA00007613"/>
    </source>
</evidence>
<organism evidence="9 10">
    <name type="scientific">Halarcobacter mediterraneus</name>
    <dbReference type="NCBI Taxonomy" id="2023153"/>
    <lineage>
        <taxon>Bacteria</taxon>
        <taxon>Pseudomonadati</taxon>
        <taxon>Campylobacterota</taxon>
        <taxon>Epsilonproteobacteria</taxon>
        <taxon>Campylobacterales</taxon>
        <taxon>Arcobacteraceae</taxon>
        <taxon>Halarcobacter</taxon>
    </lineage>
</organism>
<reference evidence="9 10" key="1">
    <citation type="submission" date="2017-09" db="EMBL/GenBank/DDBJ databases">
        <title>Genomics of the genus Arcobacter.</title>
        <authorList>
            <person name="Perez-Cataluna A."/>
            <person name="Figueras M.J."/>
            <person name="Salas-Masso N."/>
        </authorList>
    </citation>
    <scope>NUCLEOTIDE SEQUENCE [LARGE SCALE GENOMIC DNA]</scope>
    <source>
        <strain evidence="9 10">F156-34</strain>
    </source>
</reference>
<protein>
    <recommendedName>
        <fullName evidence="11">Transporter</fullName>
    </recommendedName>
</protein>
<comment type="subcellular location">
    <subcellularLocation>
        <location evidence="1">Cell outer membrane</location>
    </subcellularLocation>
</comment>
<dbReference type="GO" id="GO:0015288">
    <property type="term" value="F:porin activity"/>
    <property type="evidence" value="ECO:0007669"/>
    <property type="project" value="TreeGrafter"/>
</dbReference>
<dbReference type="InterPro" id="IPR003423">
    <property type="entry name" value="OMP_efflux"/>
</dbReference>
<dbReference type="GO" id="GO:0015562">
    <property type="term" value="F:efflux transmembrane transporter activity"/>
    <property type="evidence" value="ECO:0007669"/>
    <property type="project" value="InterPro"/>
</dbReference>
<proteinExistence type="inferred from homology"/>
<evidence type="ECO:0000256" key="8">
    <source>
        <dbReference type="SAM" id="Coils"/>
    </source>
</evidence>
<name>A0A4Q1ASR6_9BACT</name>
<evidence type="ECO:0000313" key="9">
    <source>
        <dbReference type="EMBL" id="RXK11661.1"/>
    </source>
</evidence>
<comment type="similarity">
    <text evidence="2">Belongs to the outer membrane factor (OMF) (TC 1.B.17) family.</text>
</comment>